<dbReference type="Gene3D" id="3.30.390.130">
    <property type="match status" value="1"/>
</dbReference>
<evidence type="ECO:0000256" key="4">
    <source>
        <dbReference type="ARBA" id="ARBA00012483"/>
    </source>
</evidence>
<organism evidence="9 10">
    <name type="scientific">Blepharisma stoltei</name>
    <dbReference type="NCBI Taxonomy" id="1481888"/>
    <lineage>
        <taxon>Eukaryota</taxon>
        <taxon>Sar</taxon>
        <taxon>Alveolata</taxon>
        <taxon>Ciliophora</taxon>
        <taxon>Postciliodesmatophora</taxon>
        <taxon>Heterotrichea</taxon>
        <taxon>Heterotrichida</taxon>
        <taxon>Blepharismidae</taxon>
        <taxon>Blepharisma</taxon>
    </lineage>
</organism>
<dbReference type="PANTHER" id="PTHR12622">
    <property type="entry name" value="DELTEX-RELATED"/>
    <property type="match status" value="1"/>
</dbReference>
<evidence type="ECO:0000313" key="9">
    <source>
        <dbReference type="EMBL" id="CAG9332987.1"/>
    </source>
</evidence>
<dbReference type="GO" id="GO:0061630">
    <property type="term" value="F:ubiquitin protein ligase activity"/>
    <property type="evidence" value="ECO:0007669"/>
    <property type="project" value="UniProtKB-EC"/>
</dbReference>
<dbReference type="GO" id="GO:0016567">
    <property type="term" value="P:protein ubiquitination"/>
    <property type="evidence" value="ECO:0007669"/>
    <property type="project" value="InterPro"/>
</dbReference>
<evidence type="ECO:0000256" key="6">
    <source>
        <dbReference type="ARBA" id="ARBA00022723"/>
    </source>
</evidence>
<dbReference type="SUPFAM" id="SSF57850">
    <property type="entry name" value="RING/U-box"/>
    <property type="match status" value="1"/>
</dbReference>
<dbReference type="InterPro" id="IPR001841">
    <property type="entry name" value="Znf_RING"/>
</dbReference>
<comment type="pathway">
    <text evidence="2">Protein modification; protein ubiquitination.</text>
</comment>
<evidence type="ECO:0000256" key="5">
    <source>
        <dbReference type="ARBA" id="ARBA00022679"/>
    </source>
</evidence>
<protein>
    <recommendedName>
        <fullName evidence="4">RING-type E3 ubiquitin transferase</fullName>
        <ecNumber evidence="4">2.3.2.27</ecNumber>
    </recommendedName>
</protein>
<keyword evidence="5" id="KW-0808">Transferase</keyword>
<keyword evidence="10" id="KW-1185">Reference proteome</keyword>
<comment type="catalytic activity">
    <reaction evidence="1">
        <text>S-ubiquitinyl-[E2 ubiquitin-conjugating enzyme]-L-cysteine + [acceptor protein]-L-lysine = [E2 ubiquitin-conjugating enzyme]-L-cysteine + N(6)-ubiquitinyl-[acceptor protein]-L-lysine.</text>
        <dbReference type="EC" id="2.3.2.27"/>
    </reaction>
</comment>
<dbReference type="InterPro" id="IPR039399">
    <property type="entry name" value="Deltex_C_sf"/>
</dbReference>
<sequence length="223" mass="25151">MEDYDKTRALTNWYSVTYGQMISDILFRNPKLNIDDIPKEKCAICQFDFEEKDADIVLLSKCEGHFFHASCIDCARQGGEFIICPVCKIPYGVEKGNMPSGTMNVKYKNHSRLDGFPGVGVIEITYEFKNQNANGHYIAGIKRTAYLPDSREGNEVLSMLVEAFERRLTFKIGTSITTGMENCIVWSGIHHKTSRSGGVVAHGYPDPTYLKRVKEELNSKGIF</sequence>
<evidence type="ECO:0000256" key="2">
    <source>
        <dbReference type="ARBA" id="ARBA00004906"/>
    </source>
</evidence>
<dbReference type="AlphaFoldDB" id="A0AAU9K1Q5"/>
<gene>
    <name evidence="9" type="ORF">BSTOLATCC_MIC57808</name>
</gene>
<dbReference type="Proteomes" id="UP001162131">
    <property type="component" value="Unassembled WGS sequence"/>
</dbReference>
<dbReference type="PROSITE" id="PS50089">
    <property type="entry name" value="ZF_RING_2"/>
    <property type="match status" value="1"/>
</dbReference>
<evidence type="ECO:0000256" key="3">
    <source>
        <dbReference type="ARBA" id="ARBA00009413"/>
    </source>
</evidence>
<dbReference type="Gene3D" id="3.30.40.10">
    <property type="entry name" value="Zinc/RING finger domain, C3HC4 (zinc finger)"/>
    <property type="match status" value="1"/>
</dbReference>
<dbReference type="CDD" id="cd09633">
    <property type="entry name" value="Deltex_C"/>
    <property type="match status" value="1"/>
</dbReference>
<keyword evidence="7" id="KW-0862">Zinc</keyword>
<evidence type="ECO:0000259" key="8">
    <source>
        <dbReference type="PROSITE" id="PS50089"/>
    </source>
</evidence>
<evidence type="ECO:0000313" key="10">
    <source>
        <dbReference type="Proteomes" id="UP001162131"/>
    </source>
</evidence>
<accession>A0AAU9K1Q5</accession>
<reference evidence="9" key="1">
    <citation type="submission" date="2021-09" db="EMBL/GenBank/DDBJ databases">
        <authorList>
            <consortium name="AG Swart"/>
            <person name="Singh M."/>
            <person name="Singh A."/>
            <person name="Seah K."/>
            <person name="Emmerich C."/>
        </authorList>
    </citation>
    <scope>NUCLEOTIDE SEQUENCE</scope>
    <source>
        <strain evidence="9">ATCC30299</strain>
    </source>
</reference>
<comment type="similarity">
    <text evidence="3">Belongs to the Deltex family.</text>
</comment>
<dbReference type="EMBL" id="CAJZBQ010000056">
    <property type="protein sequence ID" value="CAG9332987.1"/>
    <property type="molecule type" value="Genomic_DNA"/>
</dbReference>
<dbReference type="InterPro" id="IPR039396">
    <property type="entry name" value="Deltex_C"/>
</dbReference>
<dbReference type="GO" id="GO:0007219">
    <property type="term" value="P:Notch signaling pathway"/>
    <property type="evidence" value="ECO:0007669"/>
    <property type="project" value="InterPro"/>
</dbReference>
<dbReference type="EC" id="2.3.2.27" evidence="4"/>
<keyword evidence="6" id="KW-0479">Metal-binding</keyword>
<evidence type="ECO:0000256" key="7">
    <source>
        <dbReference type="PROSITE-ProRule" id="PRU00175"/>
    </source>
</evidence>
<dbReference type="GO" id="GO:0008270">
    <property type="term" value="F:zinc ion binding"/>
    <property type="evidence" value="ECO:0007669"/>
    <property type="project" value="UniProtKB-KW"/>
</dbReference>
<comment type="caution">
    <text evidence="9">The sequence shown here is derived from an EMBL/GenBank/DDBJ whole genome shotgun (WGS) entry which is preliminary data.</text>
</comment>
<keyword evidence="7" id="KW-0863">Zinc-finger</keyword>
<dbReference type="Pfam" id="PF18102">
    <property type="entry name" value="DTC"/>
    <property type="match status" value="1"/>
</dbReference>
<dbReference type="InterPro" id="IPR039398">
    <property type="entry name" value="Deltex_fam"/>
</dbReference>
<dbReference type="InterPro" id="IPR013083">
    <property type="entry name" value="Znf_RING/FYVE/PHD"/>
</dbReference>
<evidence type="ECO:0000256" key="1">
    <source>
        <dbReference type="ARBA" id="ARBA00000900"/>
    </source>
</evidence>
<feature type="domain" description="RING-type" evidence="8">
    <location>
        <begin position="42"/>
        <end position="88"/>
    </location>
</feature>
<name>A0AAU9K1Q5_9CILI</name>
<proteinExistence type="inferred from homology"/>